<gene>
    <name evidence="2" type="ORF">C0Z20_10680</name>
</gene>
<dbReference type="Proteomes" id="UP000235777">
    <property type="component" value="Unassembled WGS sequence"/>
</dbReference>
<feature type="transmembrane region" description="Helical" evidence="1">
    <location>
        <begin position="74"/>
        <end position="94"/>
    </location>
</feature>
<feature type="transmembrane region" description="Helical" evidence="1">
    <location>
        <begin position="114"/>
        <end position="139"/>
    </location>
</feature>
<feature type="transmembrane region" description="Helical" evidence="1">
    <location>
        <begin position="151"/>
        <end position="174"/>
    </location>
</feature>
<organism evidence="2 3">
    <name type="scientific">Trinickia symbiotica</name>
    <dbReference type="NCBI Taxonomy" id="863227"/>
    <lineage>
        <taxon>Bacteria</taxon>
        <taxon>Pseudomonadati</taxon>
        <taxon>Pseudomonadota</taxon>
        <taxon>Betaproteobacteria</taxon>
        <taxon>Burkholderiales</taxon>
        <taxon>Burkholderiaceae</taxon>
        <taxon>Trinickia</taxon>
    </lineage>
</organism>
<reference evidence="2 3" key="1">
    <citation type="submission" date="2018-01" db="EMBL/GenBank/DDBJ databases">
        <title>Whole genome analyses suggest that Burkholderia sensu lato contains two further novel genera in the rhizoxinica-symbiotica group Mycetohabitans gen. nov., and Trinickia gen. nov.: implications for the evolution of diazotrophy and nodulation in the Burkholderiaceae.</title>
        <authorList>
            <person name="Estrada-de los Santos P."/>
            <person name="Palmer M."/>
            <person name="Chavez-Ramirez B."/>
            <person name="Beukes C."/>
            <person name="Steenkamp E.T."/>
            <person name="Hirsch A.M."/>
            <person name="Manyaka P."/>
            <person name="Maluk M."/>
            <person name="Lafos M."/>
            <person name="Crook M."/>
            <person name="Gross E."/>
            <person name="Simon M.F."/>
            <person name="Bueno dos Reis Junior F."/>
            <person name="Poole P.S."/>
            <person name="Venter S.N."/>
            <person name="James E.K."/>
        </authorList>
    </citation>
    <scope>NUCLEOTIDE SEQUENCE [LARGE SCALE GENOMIC DNA]</scope>
    <source>
        <strain evidence="2 3">JPY 581</strain>
    </source>
</reference>
<proteinExistence type="predicted"/>
<comment type="caution">
    <text evidence="2">The sequence shown here is derived from an EMBL/GenBank/DDBJ whole genome shotgun (WGS) entry which is preliminary data.</text>
</comment>
<name>A0A2N7X538_9BURK</name>
<protein>
    <submittedName>
        <fullName evidence="2">Uncharacterized protein</fullName>
    </submittedName>
</protein>
<evidence type="ECO:0000313" key="2">
    <source>
        <dbReference type="EMBL" id="PMS36575.1"/>
    </source>
</evidence>
<keyword evidence="1" id="KW-0472">Membrane</keyword>
<dbReference type="AlphaFoldDB" id="A0A2N7X538"/>
<accession>A0A2N7X538</accession>
<keyword evidence="1" id="KW-0812">Transmembrane</keyword>
<feature type="transmembrane region" description="Helical" evidence="1">
    <location>
        <begin position="180"/>
        <end position="206"/>
    </location>
</feature>
<keyword evidence="3" id="KW-1185">Reference proteome</keyword>
<evidence type="ECO:0000256" key="1">
    <source>
        <dbReference type="SAM" id="Phobius"/>
    </source>
</evidence>
<evidence type="ECO:0000313" key="3">
    <source>
        <dbReference type="Proteomes" id="UP000235777"/>
    </source>
</evidence>
<keyword evidence="1" id="KW-1133">Transmembrane helix</keyword>
<dbReference type="EMBL" id="PNYC01000006">
    <property type="protein sequence ID" value="PMS36575.1"/>
    <property type="molecule type" value="Genomic_DNA"/>
</dbReference>
<feature type="transmembrane region" description="Helical" evidence="1">
    <location>
        <begin position="41"/>
        <end position="62"/>
    </location>
</feature>
<sequence length="215" mass="23404">MSEPFGINYGPATFSNVILLGDVDDNVKYSTIFAGGHGPSAAVIALAGPFVGNGALYFLLYAIASRSALMSRRYLLMFIYWLSLMCAANVWSYVPIRAITTHADIALGARGFGVSVWTLFPFVMAVSGFITWHFFARMFAKAHAQIAKGSVVNLAVVIAFTAFWYFSFFGAAGIDGSYGLVSQILSIASRYVLFPLCVAFLSGTYLRSSMRETRT</sequence>